<evidence type="ECO:0000313" key="13">
    <source>
        <dbReference type="EMBL" id="PMD38450.1"/>
    </source>
</evidence>
<evidence type="ECO:0000313" key="14">
    <source>
        <dbReference type="Proteomes" id="UP000235786"/>
    </source>
</evidence>
<evidence type="ECO:0000256" key="2">
    <source>
        <dbReference type="ARBA" id="ARBA00012251"/>
    </source>
</evidence>
<dbReference type="SUPFAM" id="SSF57850">
    <property type="entry name" value="RING/U-box"/>
    <property type="match status" value="1"/>
</dbReference>
<evidence type="ECO:0000256" key="4">
    <source>
        <dbReference type="ARBA" id="ARBA00022723"/>
    </source>
</evidence>
<protein>
    <recommendedName>
        <fullName evidence="2">RBR-type E3 ubiquitin transferase</fullName>
        <ecNumber evidence="2">2.3.2.31</ecNumber>
    </recommendedName>
</protein>
<organism evidence="13 14">
    <name type="scientific">Hyaloscypha variabilis (strain UAMH 11265 / GT02V1 / F)</name>
    <name type="common">Meliniomyces variabilis</name>
    <dbReference type="NCBI Taxonomy" id="1149755"/>
    <lineage>
        <taxon>Eukaryota</taxon>
        <taxon>Fungi</taxon>
        <taxon>Dikarya</taxon>
        <taxon>Ascomycota</taxon>
        <taxon>Pezizomycotina</taxon>
        <taxon>Leotiomycetes</taxon>
        <taxon>Helotiales</taxon>
        <taxon>Hyaloscyphaceae</taxon>
        <taxon>Hyaloscypha</taxon>
        <taxon>Hyaloscypha variabilis</taxon>
    </lineage>
</organism>
<dbReference type="Pfam" id="PF00097">
    <property type="entry name" value="zf-C3HC4"/>
    <property type="match status" value="1"/>
</dbReference>
<dbReference type="Gene3D" id="3.30.40.10">
    <property type="entry name" value="Zinc/RING finger domain, C3HC4 (zinc finger)"/>
    <property type="match status" value="1"/>
</dbReference>
<evidence type="ECO:0000256" key="6">
    <source>
        <dbReference type="ARBA" id="ARBA00022771"/>
    </source>
</evidence>
<dbReference type="InterPro" id="IPR044066">
    <property type="entry name" value="TRIAD_supradom"/>
</dbReference>
<dbReference type="Proteomes" id="UP000235786">
    <property type="component" value="Unassembled WGS sequence"/>
</dbReference>
<gene>
    <name evidence="13" type="ORF">L207DRAFT_69162</name>
</gene>
<dbReference type="OrthoDB" id="10009520at2759"/>
<dbReference type="InterPro" id="IPR013083">
    <property type="entry name" value="Znf_RING/FYVE/PHD"/>
</dbReference>
<keyword evidence="14" id="KW-1185">Reference proteome</keyword>
<reference evidence="13 14" key="1">
    <citation type="submission" date="2016-04" db="EMBL/GenBank/DDBJ databases">
        <title>A degradative enzymes factory behind the ericoid mycorrhizal symbiosis.</title>
        <authorList>
            <consortium name="DOE Joint Genome Institute"/>
            <person name="Martino E."/>
            <person name="Morin E."/>
            <person name="Grelet G."/>
            <person name="Kuo A."/>
            <person name="Kohler A."/>
            <person name="Daghino S."/>
            <person name="Barry K."/>
            <person name="Choi C."/>
            <person name="Cichocki N."/>
            <person name="Clum A."/>
            <person name="Copeland A."/>
            <person name="Hainaut M."/>
            <person name="Haridas S."/>
            <person name="Labutti K."/>
            <person name="Lindquist E."/>
            <person name="Lipzen A."/>
            <person name="Khouja H.-R."/>
            <person name="Murat C."/>
            <person name="Ohm R."/>
            <person name="Olson A."/>
            <person name="Spatafora J."/>
            <person name="Veneault-Fourrey C."/>
            <person name="Henrissat B."/>
            <person name="Grigoriev I."/>
            <person name="Martin F."/>
            <person name="Perotto S."/>
        </authorList>
    </citation>
    <scope>NUCLEOTIDE SEQUENCE [LARGE SCALE GENOMIC DNA]</scope>
    <source>
        <strain evidence="13 14">F</strain>
    </source>
</reference>
<name>A0A2J6RIY1_HYAVF</name>
<dbReference type="InterPro" id="IPR031127">
    <property type="entry name" value="E3_UB_ligase_RBR"/>
</dbReference>
<evidence type="ECO:0000256" key="10">
    <source>
        <dbReference type="SAM" id="MobiDB-lite"/>
    </source>
</evidence>
<dbReference type="GO" id="GO:0016567">
    <property type="term" value="P:protein ubiquitination"/>
    <property type="evidence" value="ECO:0007669"/>
    <property type="project" value="InterPro"/>
</dbReference>
<dbReference type="EMBL" id="KZ613948">
    <property type="protein sequence ID" value="PMD38450.1"/>
    <property type="molecule type" value="Genomic_DNA"/>
</dbReference>
<keyword evidence="8" id="KW-0862">Zinc</keyword>
<dbReference type="PROSITE" id="PS51873">
    <property type="entry name" value="TRIAD"/>
    <property type="match status" value="1"/>
</dbReference>
<sequence length="306" mass="34419">MDVIENLRALEDLDNETAVIIIQLALDDLNQLFQEDQGTAQQITNSEARRALERRGDELQRLLRRRGGAPLATAGRSGSASTLPAQEPVQPQAEQDESNQTVVSERNSTSTYRIPGAWPSDEGSSQLQSQVREILRAVPQLMCHICMDEFDLTDGLTLSCGHHCCRDCLNEIYRGATADESRYPPRCCASQSIPLEQSRPLLEAQVFREFVDKQGEWETRNRVYCSNRNCGAFIRPVNIRGRDARCTSCRTRTCAECKKATHAASVPCATDEELRGALNVLERNRWRRCKGCRNGIERTYGCNHMV</sequence>
<dbReference type="InterPro" id="IPR018957">
    <property type="entry name" value="Znf_C3HC4_RING-type"/>
</dbReference>
<keyword evidence="4" id="KW-0479">Metal-binding</keyword>
<dbReference type="CDD" id="cd20335">
    <property type="entry name" value="BRcat_RBR"/>
    <property type="match status" value="1"/>
</dbReference>
<dbReference type="GO" id="GO:0008270">
    <property type="term" value="F:zinc ion binding"/>
    <property type="evidence" value="ECO:0007669"/>
    <property type="project" value="UniProtKB-KW"/>
</dbReference>
<dbReference type="PANTHER" id="PTHR11685">
    <property type="entry name" value="RBR FAMILY RING FINGER AND IBR DOMAIN-CONTAINING"/>
    <property type="match status" value="1"/>
</dbReference>
<keyword evidence="3" id="KW-0808">Transferase</keyword>
<evidence type="ECO:0000259" key="12">
    <source>
        <dbReference type="PROSITE" id="PS51873"/>
    </source>
</evidence>
<keyword evidence="6 9" id="KW-0863">Zinc-finger</keyword>
<feature type="domain" description="RING-type" evidence="11">
    <location>
        <begin position="143"/>
        <end position="187"/>
    </location>
</feature>
<keyword evidence="7" id="KW-0833">Ubl conjugation pathway</keyword>
<dbReference type="AlphaFoldDB" id="A0A2J6RIY1"/>
<evidence type="ECO:0000256" key="7">
    <source>
        <dbReference type="ARBA" id="ARBA00022786"/>
    </source>
</evidence>
<evidence type="ECO:0000256" key="5">
    <source>
        <dbReference type="ARBA" id="ARBA00022737"/>
    </source>
</evidence>
<dbReference type="EC" id="2.3.2.31" evidence="2"/>
<dbReference type="Pfam" id="PF01485">
    <property type="entry name" value="IBR"/>
    <property type="match status" value="1"/>
</dbReference>
<evidence type="ECO:0000256" key="3">
    <source>
        <dbReference type="ARBA" id="ARBA00022679"/>
    </source>
</evidence>
<dbReference type="InterPro" id="IPR002867">
    <property type="entry name" value="IBR_dom"/>
</dbReference>
<feature type="compositionally biased region" description="Polar residues" evidence="10">
    <location>
        <begin position="98"/>
        <end position="112"/>
    </location>
</feature>
<feature type="region of interest" description="Disordered" evidence="10">
    <location>
        <begin position="64"/>
        <end position="125"/>
    </location>
</feature>
<evidence type="ECO:0000256" key="9">
    <source>
        <dbReference type="PROSITE-ProRule" id="PRU00175"/>
    </source>
</evidence>
<dbReference type="GO" id="GO:0061630">
    <property type="term" value="F:ubiquitin protein ligase activity"/>
    <property type="evidence" value="ECO:0007669"/>
    <property type="project" value="UniProtKB-EC"/>
</dbReference>
<accession>A0A2J6RIY1</accession>
<feature type="compositionally biased region" description="Low complexity" evidence="10">
    <location>
        <begin position="84"/>
        <end position="93"/>
    </location>
</feature>
<evidence type="ECO:0000256" key="1">
    <source>
        <dbReference type="ARBA" id="ARBA00001798"/>
    </source>
</evidence>
<dbReference type="STRING" id="1149755.A0A2J6RIY1"/>
<dbReference type="InterPro" id="IPR001841">
    <property type="entry name" value="Znf_RING"/>
</dbReference>
<evidence type="ECO:0000256" key="8">
    <source>
        <dbReference type="ARBA" id="ARBA00022833"/>
    </source>
</evidence>
<dbReference type="PROSITE" id="PS50089">
    <property type="entry name" value="ZF_RING_2"/>
    <property type="match status" value="1"/>
</dbReference>
<evidence type="ECO:0000259" key="11">
    <source>
        <dbReference type="PROSITE" id="PS50089"/>
    </source>
</evidence>
<feature type="domain" description="RING-type" evidence="12">
    <location>
        <begin position="139"/>
        <end position="306"/>
    </location>
</feature>
<proteinExistence type="predicted"/>
<comment type="catalytic activity">
    <reaction evidence="1">
        <text>[E2 ubiquitin-conjugating enzyme]-S-ubiquitinyl-L-cysteine + [acceptor protein]-L-lysine = [E2 ubiquitin-conjugating enzyme]-L-cysteine + [acceptor protein]-N(6)-ubiquitinyl-L-lysine.</text>
        <dbReference type="EC" id="2.3.2.31"/>
    </reaction>
</comment>
<keyword evidence="5" id="KW-0677">Repeat</keyword>